<dbReference type="InterPro" id="IPR036511">
    <property type="entry name" value="TGT-like_sf"/>
</dbReference>
<organism evidence="2 3">
    <name type="scientific">Actinocrispum wychmicini</name>
    <dbReference type="NCBI Taxonomy" id="1213861"/>
    <lineage>
        <taxon>Bacteria</taxon>
        <taxon>Bacillati</taxon>
        <taxon>Actinomycetota</taxon>
        <taxon>Actinomycetes</taxon>
        <taxon>Pseudonocardiales</taxon>
        <taxon>Pseudonocardiaceae</taxon>
        <taxon>Actinocrispum</taxon>
    </lineage>
</organism>
<reference evidence="2 3" key="1">
    <citation type="submission" date="2019-03" db="EMBL/GenBank/DDBJ databases">
        <title>Genomic Encyclopedia of Type Strains, Phase IV (KMG-IV): sequencing the most valuable type-strain genomes for metagenomic binning, comparative biology and taxonomic classification.</title>
        <authorList>
            <person name="Goeker M."/>
        </authorList>
    </citation>
    <scope>NUCLEOTIDE SEQUENCE [LARGE SCALE GENOMIC DNA]</scope>
    <source>
        <strain evidence="2 3">DSM 45934</strain>
    </source>
</reference>
<evidence type="ECO:0000259" key="1">
    <source>
        <dbReference type="Pfam" id="PF23859"/>
    </source>
</evidence>
<gene>
    <name evidence="2" type="ORF">EV192_11462</name>
</gene>
<dbReference type="Pfam" id="PF23859">
    <property type="entry name" value="DpdA"/>
    <property type="match status" value="1"/>
</dbReference>
<name>A0A4R2IZ02_9PSEU</name>
<sequence length="260" mass="28685">MKFYLGTHQPAWLARDLGVPLLVSHQRLANRRSLPRATGPWACDAGGFTELSLHGRWRTDERSYIAALRRYTTEIGQLDWAAPMDHMVESHVLARTGATVRVHQHRTVANYLRLRELASELPIIPVLQGQSVVDFHRCADLYEKQGVALVGLPLVGVGSVCRRQHTAEVEQILRSLAARGFRLHAFGVKVLGLARSADVLASSDSAAWSRRGRYLPGCTPGHRTEANCLAFALRWRTGMLDRLARDQVGPAATVSPGMAA</sequence>
<dbReference type="RefSeq" id="WP_132124947.1">
    <property type="nucleotide sequence ID" value="NZ_SLWS01000014.1"/>
</dbReference>
<accession>A0A4R2IZ02</accession>
<dbReference type="AlphaFoldDB" id="A0A4R2IZ02"/>
<proteinExistence type="predicted"/>
<feature type="domain" description="DeoxyPurine in DNA protein A" evidence="1">
    <location>
        <begin position="2"/>
        <end position="240"/>
    </location>
</feature>
<comment type="caution">
    <text evidence="2">The sequence shown here is derived from an EMBL/GenBank/DDBJ whole genome shotgun (WGS) entry which is preliminary data.</text>
</comment>
<dbReference type="InterPro" id="IPR055645">
    <property type="entry name" value="DpdA"/>
</dbReference>
<dbReference type="GO" id="GO:0006400">
    <property type="term" value="P:tRNA modification"/>
    <property type="evidence" value="ECO:0007669"/>
    <property type="project" value="InterPro"/>
</dbReference>
<dbReference type="OrthoDB" id="9075047at2"/>
<evidence type="ECO:0000313" key="2">
    <source>
        <dbReference type="EMBL" id="TCO49696.1"/>
    </source>
</evidence>
<evidence type="ECO:0000313" key="3">
    <source>
        <dbReference type="Proteomes" id="UP000295680"/>
    </source>
</evidence>
<keyword evidence="3" id="KW-1185">Reference proteome</keyword>
<dbReference type="Proteomes" id="UP000295680">
    <property type="component" value="Unassembled WGS sequence"/>
</dbReference>
<dbReference type="SUPFAM" id="SSF51713">
    <property type="entry name" value="tRNA-guanine transglycosylase"/>
    <property type="match status" value="1"/>
</dbReference>
<protein>
    <recommendedName>
        <fullName evidence="1">DeoxyPurine in DNA protein A domain-containing protein</fullName>
    </recommendedName>
</protein>
<dbReference type="EMBL" id="SLWS01000014">
    <property type="protein sequence ID" value="TCO49696.1"/>
    <property type="molecule type" value="Genomic_DNA"/>
</dbReference>